<proteinExistence type="predicted"/>
<evidence type="ECO:0000313" key="1">
    <source>
        <dbReference type="EMBL" id="GAH25930.1"/>
    </source>
</evidence>
<dbReference type="EMBL" id="BART01040084">
    <property type="protein sequence ID" value="GAH25930.1"/>
    <property type="molecule type" value="Genomic_DNA"/>
</dbReference>
<protein>
    <submittedName>
        <fullName evidence="1">Uncharacterized protein</fullName>
    </submittedName>
</protein>
<feature type="non-terminal residue" evidence="1">
    <location>
        <position position="1"/>
    </location>
</feature>
<reference evidence="1" key="1">
    <citation type="journal article" date="2014" name="Front. Microbiol.">
        <title>High frequency of phylogenetically diverse reductive dehalogenase-homologous genes in deep subseafloor sedimentary metagenomes.</title>
        <authorList>
            <person name="Kawai M."/>
            <person name="Futagami T."/>
            <person name="Toyoda A."/>
            <person name="Takaki Y."/>
            <person name="Nishi S."/>
            <person name="Hori S."/>
            <person name="Arai W."/>
            <person name="Tsubouchi T."/>
            <person name="Morono Y."/>
            <person name="Uchiyama I."/>
            <person name="Ito T."/>
            <person name="Fujiyama A."/>
            <person name="Inagaki F."/>
            <person name="Takami H."/>
        </authorList>
    </citation>
    <scope>NUCLEOTIDE SEQUENCE</scope>
    <source>
        <strain evidence="1">Expedition CK06-06</strain>
    </source>
</reference>
<name>X1F018_9ZZZZ</name>
<sequence>VIGEELIDAFEEVKGDLELTQDDKLYFLKDNDETIIPEGYIDLMEQIKHQDMSKRCCSLPCIYQGSNCAYF</sequence>
<accession>X1F018</accession>
<dbReference type="AlphaFoldDB" id="X1F018"/>
<gene>
    <name evidence="1" type="ORF">S01H4_65475</name>
</gene>
<organism evidence="1">
    <name type="scientific">marine sediment metagenome</name>
    <dbReference type="NCBI Taxonomy" id="412755"/>
    <lineage>
        <taxon>unclassified sequences</taxon>
        <taxon>metagenomes</taxon>
        <taxon>ecological metagenomes</taxon>
    </lineage>
</organism>
<comment type="caution">
    <text evidence="1">The sequence shown here is derived from an EMBL/GenBank/DDBJ whole genome shotgun (WGS) entry which is preliminary data.</text>
</comment>